<keyword evidence="4" id="KW-0378">Hydrolase</keyword>
<keyword evidence="5" id="KW-1185">Reference proteome</keyword>
<dbReference type="Proteomes" id="UP000004728">
    <property type="component" value="Unassembled WGS sequence"/>
</dbReference>
<evidence type="ECO:0000256" key="1">
    <source>
        <dbReference type="SAM" id="MobiDB-lite"/>
    </source>
</evidence>
<reference evidence="4 5" key="1">
    <citation type="journal article" date="2012" name="J. Bacteriol.">
        <title>Draft Genome Sequence of Novosphingobium nitrogenifigens Y88T.</title>
        <authorList>
            <person name="Strabala T.J."/>
            <person name="Macdonald L."/>
            <person name="Liu V."/>
            <person name="Smit A.M."/>
        </authorList>
    </citation>
    <scope>NUCLEOTIDE SEQUENCE [LARGE SCALE GENOMIC DNA]</scope>
    <source>
        <strain evidence="4 5">DSM 19370</strain>
    </source>
</reference>
<sequence length="421" mass="45238">MPLEIAYPPVVLPPAPPRGTDTGEQDGSGADQIPPLTWAPTWAPAGDARPRDFVARIRRRDMTSLRRQLHRTNRLRRRALGIVVVGLMPVILAMLGWGDPRGIRMASAQDQVATGEALFGANPARTAWERTLASIHNDADTTPANPETMPHPIMLAGTGQDRWRALQCLTTAIYYEAAREPDEGQRAVAQVVLNRVAHPAFPKTVCGVVYQGSERPGCQFSFACDGSLARAPMAIWWDRARRVAQSALAGNVYTPIGLATHYHTSAVHPTWADSMTFLRTIGAHRFYRWSGSAGQPQAFAAVYSGGEPVAAPHPRTWVSTGADIADPIALEKAFEAGRLAALRAATAPQEAEIAPASASAPPPPVANAAFGQQPLPHATDAPHSANAPTSQTHTPPGSGTVRPDYQQQYDDAARWIRQPGT</sequence>
<name>F1ZBG3_9SPHN</name>
<evidence type="ECO:0000256" key="2">
    <source>
        <dbReference type="SAM" id="Phobius"/>
    </source>
</evidence>
<proteinExistence type="predicted"/>
<keyword evidence="2" id="KW-0812">Transmembrane</keyword>
<dbReference type="EMBL" id="AEWJ01000044">
    <property type="protein sequence ID" value="EGD58139.1"/>
    <property type="molecule type" value="Genomic_DNA"/>
</dbReference>
<feature type="compositionally biased region" description="Low complexity" evidence="1">
    <location>
        <begin position="34"/>
        <end position="44"/>
    </location>
</feature>
<feature type="domain" description="Cell wall hydrolase SleB" evidence="3">
    <location>
        <begin position="180"/>
        <end position="287"/>
    </location>
</feature>
<dbReference type="InterPro" id="IPR011105">
    <property type="entry name" value="Cell_wall_hydrolase_SleB"/>
</dbReference>
<dbReference type="InParanoid" id="F1ZBG3"/>
<comment type="caution">
    <text evidence="4">The sequence shown here is derived from an EMBL/GenBank/DDBJ whole genome shotgun (WGS) entry which is preliminary data.</text>
</comment>
<dbReference type="OrthoDB" id="9785345at2"/>
<dbReference type="HOGENOM" id="CLU_055986_0_0_5"/>
<gene>
    <name evidence="4" type="ORF">Y88_0191</name>
</gene>
<evidence type="ECO:0000313" key="5">
    <source>
        <dbReference type="Proteomes" id="UP000004728"/>
    </source>
</evidence>
<dbReference type="Pfam" id="PF07486">
    <property type="entry name" value="Hydrolase_2"/>
    <property type="match status" value="1"/>
</dbReference>
<dbReference type="STRING" id="983920.Y88_0191"/>
<evidence type="ECO:0000259" key="3">
    <source>
        <dbReference type="Pfam" id="PF07486"/>
    </source>
</evidence>
<feature type="region of interest" description="Disordered" evidence="1">
    <location>
        <begin position="352"/>
        <end position="410"/>
    </location>
</feature>
<accession>F1ZBG3</accession>
<dbReference type="GO" id="GO:0016787">
    <property type="term" value="F:hydrolase activity"/>
    <property type="evidence" value="ECO:0007669"/>
    <property type="project" value="UniProtKB-KW"/>
</dbReference>
<keyword evidence="2" id="KW-0472">Membrane</keyword>
<dbReference type="RefSeq" id="WP_008067323.1">
    <property type="nucleotide sequence ID" value="NZ_AQWK01000006.1"/>
</dbReference>
<feature type="compositionally biased region" description="Polar residues" evidence="1">
    <location>
        <begin position="386"/>
        <end position="397"/>
    </location>
</feature>
<dbReference type="Gene3D" id="1.10.10.2520">
    <property type="entry name" value="Cell wall hydrolase SleB, domain 1"/>
    <property type="match status" value="1"/>
</dbReference>
<organism evidence="4 5">
    <name type="scientific">Novosphingobium nitrogenifigens DSM 19370</name>
    <dbReference type="NCBI Taxonomy" id="983920"/>
    <lineage>
        <taxon>Bacteria</taxon>
        <taxon>Pseudomonadati</taxon>
        <taxon>Pseudomonadota</taxon>
        <taxon>Alphaproteobacteria</taxon>
        <taxon>Sphingomonadales</taxon>
        <taxon>Sphingomonadaceae</taxon>
        <taxon>Novosphingobium</taxon>
    </lineage>
</organism>
<dbReference type="AlphaFoldDB" id="F1ZBG3"/>
<feature type="transmembrane region" description="Helical" evidence="2">
    <location>
        <begin position="79"/>
        <end position="98"/>
    </location>
</feature>
<feature type="region of interest" description="Disordered" evidence="1">
    <location>
        <begin position="1"/>
        <end position="44"/>
    </location>
</feature>
<keyword evidence="2" id="KW-1133">Transmembrane helix</keyword>
<dbReference type="InterPro" id="IPR042047">
    <property type="entry name" value="SleB_dom1"/>
</dbReference>
<evidence type="ECO:0000313" key="4">
    <source>
        <dbReference type="EMBL" id="EGD58139.1"/>
    </source>
</evidence>
<dbReference type="eggNOG" id="COG3773">
    <property type="taxonomic scope" value="Bacteria"/>
</dbReference>
<protein>
    <submittedName>
        <fullName evidence="4">Cell wall hydrolase, SleB</fullName>
    </submittedName>
</protein>